<organism evidence="7 8">
    <name type="scientific">Aphanomyces stellatus</name>
    <dbReference type="NCBI Taxonomy" id="120398"/>
    <lineage>
        <taxon>Eukaryota</taxon>
        <taxon>Sar</taxon>
        <taxon>Stramenopiles</taxon>
        <taxon>Oomycota</taxon>
        <taxon>Saprolegniomycetes</taxon>
        <taxon>Saprolegniales</taxon>
        <taxon>Verrucalvaceae</taxon>
        <taxon>Aphanomyces</taxon>
    </lineage>
</organism>
<dbReference type="Pfam" id="PF00447">
    <property type="entry name" value="HSF_DNA-bind"/>
    <property type="match status" value="1"/>
</dbReference>
<name>A0A485K942_9STRA</name>
<evidence type="ECO:0000313" key="7">
    <source>
        <dbReference type="EMBL" id="VFT78203.1"/>
    </source>
</evidence>
<reference evidence="7 8" key="1">
    <citation type="submission" date="2019-03" db="EMBL/GenBank/DDBJ databases">
        <authorList>
            <person name="Gaulin E."/>
            <person name="Dumas B."/>
        </authorList>
    </citation>
    <scope>NUCLEOTIDE SEQUENCE [LARGE SCALE GENOMIC DNA]</scope>
    <source>
        <strain evidence="7">CBS 568.67</strain>
    </source>
</reference>
<sequence>MILRVSAHCKATAGHHLLNVAALRYRVDELDGLWVENIFSPLCESPLAVSFCNFAAPSDIPTMQMNRPARSPSLSSQSDDEHHVPREMAPFLRTLRDLLNSECDSIIRWTADGLAFEILDMQSLMTTVLPKYFKHSKYSSFQRQLNYFHFKKWTKSQVNVCTFSNAYFTRDDPLLSLCITRKRSKRETSPEAALMPTKWMADANGTDDELLSSEDLEWLVHFEKVSDSMVKVPLNDEWVLEL</sequence>
<protein>
    <submittedName>
        <fullName evidence="7">Aste57867_981 protein</fullName>
    </submittedName>
</protein>
<keyword evidence="2" id="KW-0238">DNA-binding</keyword>
<evidence type="ECO:0000313" key="6">
    <source>
        <dbReference type="EMBL" id="KAF0719510.1"/>
    </source>
</evidence>
<dbReference type="InterPro" id="IPR000232">
    <property type="entry name" value="HSF_DNA-bd"/>
</dbReference>
<evidence type="ECO:0000256" key="1">
    <source>
        <dbReference type="ARBA" id="ARBA00004123"/>
    </source>
</evidence>
<dbReference type="AlphaFoldDB" id="A0A485K942"/>
<keyword evidence="8" id="KW-1185">Reference proteome</keyword>
<dbReference type="PANTHER" id="PTHR10015">
    <property type="entry name" value="HEAT SHOCK TRANSCRIPTION FACTOR"/>
    <property type="match status" value="1"/>
</dbReference>
<accession>A0A485K942</accession>
<comment type="subcellular location">
    <subcellularLocation>
        <location evidence="1">Nucleus</location>
    </subcellularLocation>
</comment>
<evidence type="ECO:0000256" key="4">
    <source>
        <dbReference type="RuleBase" id="RU004020"/>
    </source>
</evidence>
<dbReference type="SUPFAM" id="SSF46785">
    <property type="entry name" value="Winged helix' DNA-binding domain"/>
    <property type="match status" value="1"/>
</dbReference>
<dbReference type="GO" id="GO:0043565">
    <property type="term" value="F:sequence-specific DNA binding"/>
    <property type="evidence" value="ECO:0007669"/>
    <property type="project" value="InterPro"/>
</dbReference>
<dbReference type="FunFam" id="1.10.10.10:FF:000286">
    <property type="entry name" value="Heat shock transcription factor"/>
    <property type="match status" value="1"/>
</dbReference>
<dbReference type="PRINTS" id="PR00056">
    <property type="entry name" value="HSFDOMAIN"/>
</dbReference>
<comment type="similarity">
    <text evidence="4">Belongs to the HSF family.</text>
</comment>
<dbReference type="GO" id="GO:0005634">
    <property type="term" value="C:nucleus"/>
    <property type="evidence" value="ECO:0007669"/>
    <property type="project" value="UniProtKB-SubCell"/>
</dbReference>
<keyword evidence="3" id="KW-0539">Nucleus</keyword>
<reference evidence="6" key="2">
    <citation type="submission" date="2019-06" db="EMBL/GenBank/DDBJ databases">
        <title>Genomics analysis of Aphanomyces spp. identifies a new class of oomycete effector associated with host adaptation.</title>
        <authorList>
            <person name="Gaulin E."/>
        </authorList>
    </citation>
    <scope>NUCLEOTIDE SEQUENCE</scope>
    <source>
        <strain evidence="6">CBS 578.67</strain>
    </source>
</reference>
<evidence type="ECO:0000259" key="5">
    <source>
        <dbReference type="SMART" id="SM00415"/>
    </source>
</evidence>
<evidence type="ECO:0000313" key="8">
    <source>
        <dbReference type="Proteomes" id="UP000332933"/>
    </source>
</evidence>
<evidence type="ECO:0000256" key="2">
    <source>
        <dbReference type="ARBA" id="ARBA00023125"/>
    </source>
</evidence>
<dbReference type="PANTHER" id="PTHR10015:SF427">
    <property type="entry name" value="HEAT SHOCK FACTOR PROTEIN"/>
    <property type="match status" value="1"/>
</dbReference>
<dbReference type="GO" id="GO:0003700">
    <property type="term" value="F:DNA-binding transcription factor activity"/>
    <property type="evidence" value="ECO:0007669"/>
    <property type="project" value="InterPro"/>
</dbReference>
<dbReference type="SMART" id="SM00415">
    <property type="entry name" value="HSF"/>
    <property type="match status" value="1"/>
</dbReference>
<dbReference type="EMBL" id="VJMH01000066">
    <property type="protein sequence ID" value="KAF0719510.1"/>
    <property type="molecule type" value="Genomic_DNA"/>
</dbReference>
<evidence type="ECO:0000256" key="3">
    <source>
        <dbReference type="ARBA" id="ARBA00023242"/>
    </source>
</evidence>
<gene>
    <name evidence="7" type="primary">Aste57867_981</name>
    <name evidence="6" type="ORF">As57867_000980</name>
    <name evidence="7" type="ORF">ASTE57867_981</name>
</gene>
<proteinExistence type="inferred from homology"/>
<dbReference type="Gene3D" id="1.10.10.10">
    <property type="entry name" value="Winged helix-like DNA-binding domain superfamily/Winged helix DNA-binding domain"/>
    <property type="match status" value="1"/>
</dbReference>
<dbReference type="EMBL" id="CAADRA010000066">
    <property type="protein sequence ID" value="VFT78203.1"/>
    <property type="molecule type" value="Genomic_DNA"/>
</dbReference>
<dbReference type="OrthoDB" id="78315at2759"/>
<dbReference type="InterPro" id="IPR036390">
    <property type="entry name" value="WH_DNA-bd_sf"/>
</dbReference>
<dbReference type="Proteomes" id="UP000332933">
    <property type="component" value="Unassembled WGS sequence"/>
</dbReference>
<dbReference type="InterPro" id="IPR036388">
    <property type="entry name" value="WH-like_DNA-bd_sf"/>
</dbReference>
<feature type="domain" description="HSF-type DNA-binding" evidence="5">
    <location>
        <begin position="87"/>
        <end position="182"/>
    </location>
</feature>